<reference evidence="2 3" key="1">
    <citation type="journal article" date="2017" name="Curr. Biol.">
        <title>Genome architecture and evolution of a unichromosomal asexual nematode.</title>
        <authorList>
            <person name="Fradin H."/>
            <person name="Zegar C."/>
            <person name="Gutwein M."/>
            <person name="Lucas J."/>
            <person name="Kovtun M."/>
            <person name="Corcoran D."/>
            <person name="Baugh L.R."/>
            <person name="Kiontke K."/>
            <person name="Gunsalus K."/>
            <person name="Fitch D.H."/>
            <person name="Piano F."/>
        </authorList>
    </citation>
    <scope>NUCLEOTIDE SEQUENCE [LARGE SCALE GENOMIC DNA]</scope>
    <source>
        <strain evidence="2">PF1309</strain>
    </source>
</reference>
<comment type="caution">
    <text evidence="2">The sequence shown here is derived from an EMBL/GenBank/DDBJ whole genome shotgun (WGS) entry which is preliminary data.</text>
</comment>
<feature type="compositionally biased region" description="Polar residues" evidence="1">
    <location>
        <begin position="48"/>
        <end position="63"/>
    </location>
</feature>
<organism evidence="2 3">
    <name type="scientific">Diploscapter pachys</name>
    <dbReference type="NCBI Taxonomy" id="2018661"/>
    <lineage>
        <taxon>Eukaryota</taxon>
        <taxon>Metazoa</taxon>
        <taxon>Ecdysozoa</taxon>
        <taxon>Nematoda</taxon>
        <taxon>Chromadorea</taxon>
        <taxon>Rhabditida</taxon>
        <taxon>Rhabditina</taxon>
        <taxon>Rhabditomorpha</taxon>
        <taxon>Rhabditoidea</taxon>
        <taxon>Rhabditidae</taxon>
        <taxon>Diploscapter</taxon>
    </lineage>
</organism>
<evidence type="ECO:0000313" key="3">
    <source>
        <dbReference type="Proteomes" id="UP000218231"/>
    </source>
</evidence>
<proteinExistence type="predicted"/>
<dbReference type="EMBL" id="LIAE01006995">
    <property type="protein sequence ID" value="PAV83127.1"/>
    <property type="molecule type" value="Genomic_DNA"/>
</dbReference>
<accession>A0A2A2LAS0</accession>
<feature type="region of interest" description="Disordered" evidence="1">
    <location>
        <begin position="37"/>
        <end position="90"/>
    </location>
</feature>
<dbReference type="Proteomes" id="UP000218231">
    <property type="component" value="Unassembled WGS sequence"/>
</dbReference>
<feature type="compositionally biased region" description="Basic and acidic residues" evidence="1">
    <location>
        <begin position="75"/>
        <end position="90"/>
    </location>
</feature>
<name>A0A2A2LAS0_9BILA</name>
<gene>
    <name evidence="2" type="ORF">WR25_02792</name>
</gene>
<evidence type="ECO:0000256" key="1">
    <source>
        <dbReference type="SAM" id="MobiDB-lite"/>
    </source>
</evidence>
<evidence type="ECO:0000313" key="2">
    <source>
        <dbReference type="EMBL" id="PAV83127.1"/>
    </source>
</evidence>
<sequence>MGNDCLFTCCKDSNVPTIGHQQNNSQNVSVIKQQPSNFISYDPKDNSSHQYSGNESRNFQLPTKDTWDRKKRKDKERQRDEERRREDLEHERTMQAMKEGYERQLNEINRQGQMQAISHKTQMAQLQRDGQVFVS</sequence>
<protein>
    <submittedName>
        <fullName evidence="2">Uncharacterized protein</fullName>
    </submittedName>
</protein>
<keyword evidence="3" id="KW-1185">Reference proteome</keyword>
<dbReference type="AlphaFoldDB" id="A0A2A2LAS0"/>